<feature type="domain" description="Bacterial Ig-like" evidence="1">
    <location>
        <begin position="9"/>
        <end position="103"/>
    </location>
</feature>
<accession>A0AAW5QAD7</accession>
<gene>
    <name evidence="2" type="ORF">M3D93_15705</name>
</gene>
<protein>
    <submittedName>
        <fullName evidence="2">Ig-like domain repeat protein</fullName>
    </submittedName>
</protein>
<dbReference type="Proteomes" id="UP001206890">
    <property type="component" value="Unassembled WGS sequence"/>
</dbReference>
<name>A0AAW5QAD7_9ACTN</name>
<evidence type="ECO:0000313" key="3">
    <source>
        <dbReference type="Proteomes" id="UP001206890"/>
    </source>
</evidence>
<sequence>MGTRTTVMADPVNVQEGGSTTLTAAVSPVHGTNTVDSGEVEFRVNGTALGRVPLEADGRASIPHTVPLLADRTPVPQQVTAHFLGLSPRFASSQSPVTTITVQPEPKTEITSTIGVELTRGLIDDGRLPVNLGITVNTSDGLDLPAGARVEVLRNGTVIGTAEVDGVTATFTDMVDAVVTEATAYTYTVRMPEIDGYDTIHRGTTSDPVRVTLAPEFVPALTVSVDPTTVLIGRPVDITATMDIDDAPVPAGADVIIRVNGRDIGTVQTDANGNALLPDHVFTTAGEKSIVAVFEGGEVDGTAYEPSTSAPVLLTVDALPEVDSGTVIELQTEATAGDEVALTAFVSRADGADLSDEAVADLGSVWFFQDGQAVGSAPVTVDPDTGIATAVFTHRFAERGEYRMTAEYSGVTVGEEIISPSETTAATIITVSPTELVIEEPGPPPTDGGGEGALGSLDLGSVMDLMGDSGSLGSLSAAS</sequence>
<dbReference type="RefSeq" id="WP_168169080.1">
    <property type="nucleotide sequence ID" value="NZ_JALXLT010000039.1"/>
</dbReference>
<evidence type="ECO:0000313" key="2">
    <source>
        <dbReference type="EMBL" id="MCT2119178.1"/>
    </source>
</evidence>
<dbReference type="Gene3D" id="2.60.40.10">
    <property type="entry name" value="Immunoglobulins"/>
    <property type="match status" value="3"/>
</dbReference>
<proteinExistence type="predicted"/>
<evidence type="ECO:0000259" key="1">
    <source>
        <dbReference type="Pfam" id="PF16640"/>
    </source>
</evidence>
<dbReference type="AlphaFoldDB" id="A0AAW5QAD7"/>
<reference evidence="2" key="1">
    <citation type="submission" date="2022-04" db="EMBL/GenBank/DDBJ databases">
        <title>Human microbiome associated bacterial genomes.</title>
        <authorList>
            <person name="Sandstrom S."/>
            <person name="Salamzade R."/>
            <person name="Kalan L.R."/>
        </authorList>
    </citation>
    <scope>NUCLEOTIDE SEQUENCE</scope>
    <source>
        <strain evidence="2">P3-SID1762</strain>
    </source>
</reference>
<dbReference type="GO" id="GO:0005975">
    <property type="term" value="P:carbohydrate metabolic process"/>
    <property type="evidence" value="ECO:0007669"/>
    <property type="project" value="UniProtKB-ARBA"/>
</dbReference>
<dbReference type="InterPro" id="IPR032109">
    <property type="entry name" value="Big_3_5"/>
</dbReference>
<comment type="caution">
    <text evidence="2">The sequence shown here is derived from an EMBL/GenBank/DDBJ whole genome shotgun (WGS) entry which is preliminary data.</text>
</comment>
<dbReference type="InterPro" id="IPR013783">
    <property type="entry name" value="Ig-like_fold"/>
</dbReference>
<dbReference type="Pfam" id="PF16640">
    <property type="entry name" value="Big_3_5"/>
    <property type="match status" value="2"/>
</dbReference>
<organism evidence="2 3">
    <name type="scientific">Dietzia cinnamea</name>
    <dbReference type="NCBI Taxonomy" id="321318"/>
    <lineage>
        <taxon>Bacteria</taxon>
        <taxon>Bacillati</taxon>
        <taxon>Actinomycetota</taxon>
        <taxon>Actinomycetes</taxon>
        <taxon>Mycobacteriales</taxon>
        <taxon>Dietziaceae</taxon>
        <taxon>Dietzia</taxon>
    </lineage>
</organism>
<dbReference type="EMBL" id="JALXTC010000114">
    <property type="protein sequence ID" value="MCT2119178.1"/>
    <property type="molecule type" value="Genomic_DNA"/>
</dbReference>
<feature type="domain" description="Bacterial Ig-like" evidence="1">
    <location>
        <begin position="224"/>
        <end position="316"/>
    </location>
</feature>